<proteinExistence type="predicted"/>
<organism evidence="1 2">
    <name type="scientific">Scutellospora calospora</name>
    <dbReference type="NCBI Taxonomy" id="85575"/>
    <lineage>
        <taxon>Eukaryota</taxon>
        <taxon>Fungi</taxon>
        <taxon>Fungi incertae sedis</taxon>
        <taxon>Mucoromycota</taxon>
        <taxon>Glomeromycotina</taxon>
        <taxon>Glomeromycetes</taxon>
        <taxon>Diversisporales</taxon>
        <taxon>Gigasporaceae</taxon>
        <taxon>Scutellospora</taxon>
    </lineage>
</organism>
<dbReference type="Proteomes" id="UP000789860">
    <property type="component" value="Unassembled WGS sequence"/>
</dbReference>
<name>A0ACA9KLP2_9GLOM</name>
<protein>
    <submittedName>
        <fullName evidence="1">634_t:CDS:1</fullName>
    </submittedName>
</protein>
<keyword evidence="2" id="KW-1185">Reference proteome</keyword>
<comment type="caution">
    <text evidence="1">The sequence shown here is derived from an EMBL/GenBank/DDBJ whole genome shotgun (WGS) entry which is preliminary data.</text>
</comment>
<reference evidence="1" key="1">
    <citation type="submission" date="2021-06" db="EMBL/GenBank/DDBJ databases">
        <authorList>
            <person name="Kallberg Y."/>
            <person name="Tangrot J."/>
            <person name="Rosling A."/>
        </authorList>
    </citation>
    <scope>NUCLEOTIDE SEQUENCE</scope>
    <source>
        <strain evidence="1">AU212A</strain>
    </source>
</reference>
<gene>
    <name evidence="1" type="ORF">SCALOS_LOCUS2409</name>
</gene>
<evidence type="ECO:0000313" key="1">
    <source>
        <dbReference type="EMBL" id="CAG8480718.1"/>
    </source>
</evidence>
<evidence type="ECO:0000313" key="2">
    <source>
        <dbReference type="Proteomes" id="UP000789860"/>
    </source>
</evidence>
<dbReference type="EMBL" id="CAJVPM010002143">
    <property type="protein sequence ID" value="CAG8480718.1"/>
    <property type="molecule type" value="Genomic_DNA"/>
</dbReference>
<accession>A0ACA9KLP2</accession>
<sequence length="92" mass="9927">MTHVIRRFLTTSQAKKLTIGLIPADGIGKEVIPGARQVLEALSNIGGDSPSFSFINLDAGFEYFQKNGTALPDETLEIMKKECDGALFGAVR</sequence>